<protein>
    <submittedName>
        <fullName evidence="2">Uncharacterized protein</fullName>
    </submittedName>
</protein>
<keyword evidence="1" id="KW-1133">Transmembrane helix</keyword>
<organism evidence="2 3">
    <name type="scientific">Nostoc punctiforme NIES-2108</name>
    <dbReference type="NCBI Taxonomy" id="1356359"/>
    <lineage>
        <taxon>Bacteria</taxon>
        <taxon>Bacillati</taxon>
        <taxon>Cyanobacteriota</taxon>
        <taxon>Cyanophyceae</taxon>
        <taxon>Nostocales</taxon>
        <taxon>Nostocaceae</taxon>
        <taxon>Nostoc</taxon>
    </lineage>
</organism>
<comment type="caution">
    <text evidence="2">The sequence shown here is derived from an EMBL/GenBank/DDBJ whole genome shotgun (WGS) entry which is preliminary data.</text>
</comment>
<evidence type="ECO:0000313" key="3">
    <source>
        <dbReference type="Proteomes" id="UP000252085"/>
    </source>
</evidence>
<dbReference type="Proteomes" id="UP000252085">
    <property type="component" value="Unassembled WGS sequence"/>
</dbReference>
<proteinExistence type="predicted"/>
<dbReference type="EMBL" id="LXQE01000149">
    <property type="protein sequence ID" value="RCJ36283.1"/>
    <property type="molecule type" value="Genomic_DNA"/>
</dbReference>
<keyword evidence="1" id="KW-0472">Membrane</keyword>
<evidence type="ECO:0000256" key="1">
    <source>
        <dbReference type="SAM" id="Phobius"/>
    </source>
</evidence>
<reference evidence="2 3" key="1">
    <citation type="submission" date="2016-04" db="EMBL/GenBank/DDBJ databases">
        <authorList>
            <person name="Evans L.H."/>
            <person name="Alamgir A."/>
            <person name="Owens N."/>
            <person name="Weber N.D."/>
            <person name="Virtaneva K."/>
            <person name="Barbian K."/>
            <person name="Babar A."/>
            <person name="Rosenke K."/>
        </authorList>
    </citation>
    <scope>NUCLEOTIDE SEQUENCE [LARGE SCALE GENOMIC DNA]</scope>
    <source>
        <strain evidence="2">NIES-2108</strain>
    </source>
</reference>
<accession>A0A367RKP2</accession>
<feature type="transmembrane region" description="Helical" evidence="1">
    <location>
        <begin position="6"/>
        <end position="29"/>
    </location>
</feature>
<keyword evidence="1" id="KW-0812">Transmembrane</keyword>
<evidence type="ECO:0000313" key="2">
    <source>
        <dbReference type="EMBL" id="RCJ36283.1"/>
    </source>
</evidence>
<gene>
    <name evidence="2" type="ORF">A6769_16395</name>
</gene>
<dbReference type="AlphaFoldDB" id="A0A367RKP2"/>
<name>A0A367RKP2_NOSPU</name>
<sequence>MNFIDAIMLTLLNIAACIALPKILAILLADKTKLTETLANGSKLQVAKIELTSFPYCTAYPLTGSQFCKFSPDFCANCSPN</sequence>